<dbReference type="InterPro" id="IPR005662">
    <property type="entry name" value="GTPase_Era-like"/>
</dbReference>
<dbReference type="GO" id="GO:0005886">
    <property type="term" value="C:plasma membrane"/>
    <property type="evidence" value="ECO:0007669"/>
    <property type="project" value="UniProtKB-SubCell"/>
</dbReference>
<dbReference type="GO" id="GO:0005525">
    <property type="term" value="F:GTP binding"/>
    <property type="evidence" value="ECO:0007669"/>
    <property type="project" value="UniProtKB-UniRule"/>
</dbReference>
<evidence type="ECO:0000259" key="10">
    <source>
        <dbReference type="PROSITE" id="PS50823"/>
    </source>
</evidence>
<gene>
    <name evidence="7" type="primary">era</name>
    <name evidence="12" type="ORF">ENV62_08400</name>
</gene>
<dbReference type="InterPro" id="IPR004044">
    <property type="entry name" value="KH_dom_type_2"/>
</dbReference>
<evidence type="ECO:0000259" key="11">
    <source>
        <dbReference type="PROSITE" id="PS51713"/>
    </source>
</evidence>
<dbReference type="InterPro" id="IPR006073">
    <property type="entry name" value="GTP-bd"/>
</dbReference>
<dbReference type="Pfam" id="PF07650">
    <property type="entry name" value="KH_2"/>
    <property type="match status" value="1"/>
</dbReference>
<dbReference type="InterPro" id="IPR015946">
    <property type="entry name" value="KH_dom-like_a/b"/>
</dbReference>
<dbReference type="GO" id="GO:0043024">
    <property type="term" value="F:ribosomal small subunit binding"/>
    <property type="evidence" value="ECO:0007669"/>
    <property type="project" value="TreeGrafter"/>
</dbReference>
<dbReference type="FunFam" id="3.30.300.20:FF:000003">
    <property type="entry name" value="GTPase Era"/>
    <property type="match status" value="1"/>
</dbReference>
<name>A0A7C3SLX7_9BACT</name>
<dbReference type="Gene3D" id="3.30.300.20">
    <property type="match status" value="1"/>
</dbReference>
<organism evidence="12">
    <name type="scientific">Desulfobacca acetoxidans</name>
    <dbReference type="NCBI Taxonomy" id="60893"/>
    <lineage>
        <taxon>Bacteria</taxon>
        <taxon>Pseudomonadati</taxon>
        <taxon>Thermodesulfobacteriota</taxon>
        <taxon>Desulfobaccia</taxon>
        <taxon>Desulfobaccales</taxon>
        <taxon>Desulfobaccaceae</taxon>
        <taxon>Desulfobacca</taxon>
    </lineage>
</organism>
<keyword evidence="5 7" id="KW-0694">RNA-binding</keyword>
<dbReference type="GO" id="GO:0003924">
    <property type="term" value="F:GTPase activity"/>
    <property type="evidence" value="ECO:0007669"/>
    <property type="project" value="UniProtKB-UniRule"/>
</dbReference>
<dbReference type="InterPro" id="IPR027417">
    <property type="entry name" value="P-loop_NTPase"/>
</dbReference>
<dbReference type="CDD" id="cd04163">
    <property type="entry name" value="Era"/>
    <property type="match status" value="1"/>
</dbReference>
<feature type="region of interest" description="G4" evidence="8">
    <location>
        <begin position="122"/>
        <end position="125"/>
    </location>
</feature>
<evidence type="ECO:0000256" key="1">
    <source>
        <dbReference type="ARBA" id="ARBA00007921"/>
    </source>
</evidence>
<evidence type="ECO:0000256" key="2">
    <source>
        <dbReference type="ARBA" id="ARBA00020484"/>
    </source>
</evidence>
<keyword evidence="4 7" id="KW-0547">Nucleotide-binding</keyword>
<evidence type="ECO:0000256" key="4">
    <source>
        <dbReference type="ARBA" id="ARBA00022741"/>
    </source>
</evidence>
<proteinExistence type="inferred from homology"/>
<dbReference type="PROSITE" id="PS50823">
    <property type="entry name" value="KH_TYPE_2"/>
    <property type="match status" value="1"/>
</dbReference>
<dbReference type="Pfam" id="PF01926">
    <property type="entry name" value="MMR_HSR1"/>
    <property type="match status" value="1"/>
</dbReference>
<evidence type="ECO:0000256" key="3">
    <source>
        <dbReference type="ARBA" id="ARBA00022517"/>
    </source>
</evidence>
<evidence type="ECO:0000256" key="6">
    <source>
        <dbReference type="ARBA" id="ARBA00023134"/>
    </source>
</evidence>
<feature type="binding site" evidence="7">
    <location>
        <begin position="61"/>
        <end position="65"/>
    </location>
    <ligand>
        <name>GTP</name>
        <dbReference type="ChEBI" id="CHEBI:37565"/>
    </ligand>
</feature>
<dbReference type="InterPro" id="IPR009019">
    <property type="entry name" value="KH_sf_prok-type"/>
</dbReference>
<keyword evidence="7" id="KW-1003">Cell membrane</keyword>
<dbReference type="NCBIfam" id="TIGR00231">
    <property type="entry name" value="small_GTP"/>
    <property type="match status" value="1"/>
</dbReference>
<accession>A0A7C3SLX7</accession>
<keyword evidence="6 7" id="KW-0342">GTP-binding</keyword>
<evidence type="ECO:0000256" key="7">
    <source>
        <dbReference type="HAMAP-Rule" id="MF_00367"/>
    </source>
</evidence>
<dbReference type="PANTHER" id="PTHR42698:SF1">
    <property type="entry name" value="GTPASE ERA, MITOCHONDRIAL"/>
    <property type="match status" value="1"/>
</dbReference>
<dbReference type="PANTHER" id="PTHR42698">
    <property type="entry name" value="GTPASE ERA"/>
    <property type="match status" value="1"/>
</dbReference>
<feature type="binding site" evidence="7">
    <location>
        <begin position="122"/>
        <end position="125"/>
    </location>
    <ligand>
        <name>GTP</name>
        <dbReference type="ChEBI" id="CHEBI:37565"/>
    </ligand>
</feature>
<feature type="region of interest" description="G5" evidence="8">
    <location>
        <begin position="151"/>
        <end position="153"/>
    </location>
</feature>
<sequence length="295" mass="33023">MPAEFKCGYVAIIGYPNVGKSTLLNVLIGEPLAITSPKPQTTRHRLLGILNRPDAQLLFLDTPGILKPRSALHESLVKTVFEALAGADVVVWLVDPRPPDLHNEVLLPHLRQLDKPLIIAINKIDLVAKPEILPLIAAYHELFPQAPIVPISALLADGLPDLLQEIIKVLPSAPPLYPAEQLTDKTERFLVGELIRQRLLHHLGEEIPHAVAVVVEEFDESRRPELVKIRAAIYVEKDSQKGIVIGKGGRMLKKVGQEAREDIEKLLDAKVYLDLWVKVWKNWRRDPKAVRLLGY</sequence>
<dbReference type="CDD" id="cd22534">
    <property type="entry name" value="KH-II_Era"/>
    <property type="match status" value="1"/>
</dbReference>
<comment type="caution">
    <text evidence="12">The sequence shown here is derived from an EMBL/GenBank/DDBJ whole genome shotgun (WGS) entry which is preliminary data.</text>
</comment>
<dbReference type="GO" id="GO:0070181">
    <property type="term" value="F:small ribosomal subunit rRNA binding"/>
    <property type="evidence" value="ECO:0007669"/>
    <property type="project" value="UniProtKB-UniRule"/>
</dbReference>
<keyword evidence="7" id="KW-0472">Membrane</keyword>
<comment type="subcellular location">
    <subcellularLocation>
        <location evidence="7">Cytoplasm</location>
    </subcellularLocation>
    <subcellularLocation>
        <location evidence="7">Cell membrane</location>
        <topology evidence="7">Peripheral membrane protein</topology>
    </subcellularLocation>
</comment>
<dbReference type="InterPro" id="IPR030388">
    <property type="entry name" value="G_ERA_dom"/>
</dbReference>
<dbReference type="EMBL" id="DTHB01000053">
    <property type="protein sequence ID" value="HGB15238.1"/>
    <property type="molecule type" value="Genomic_DNA"/>
</dbReference>
<dbReference type="NCBIfam" id="NF000908">
    <property type="entry name" value="PRK00089.1"/>
    <property type="match status" value="1"/>
</dbReference>
<protein>
    <recommendedName>
        <fullName evidence="2 7">GTPase Era</fullName>
    </recommendedName>
</protein>
<feature type="domain" description="Era-type G" evidence="11">
    <location>
        <begin position="6"/>
        <end position="172"/>
    </location>
</feature>
<dbReference type="PROSITE" id="PS51713">
    <property type="entry name" value="G_ERA"/>
    <property type="match status" value="1"/>
</dbReference>
<feature type="binding site" evidence="7">
    <location>
        <begin position="14"/>
        <end position="21"/>
    </location>
    <ligand>
        <name>GTP</name>
        <dbReference type="ChEBI" id="CHEBI:37565"/>
    </ligand>
</feature>
<comment type="subunit">
    <text evidence="7">Monomer.</text>
</comment>
<dbReference type="GO" id="GO:0000028">
    <property type="term" value="P:ribosomal small subunit assembly"/>
    <property type="evidence" value="ECO:0007669"/>
    <property type="project" value="TreeGrafter"/>
</dbReference>
<feature type="region of interest" description="G1" evidence="8">
    <location>
        <begin position="14"/>
        <end position="21"/>
    </location>
</feature>
<dbReference type="GO" id="GO:0005829">
    <property type="term" value="C:cytosol"/>
    <property type="evidence" value="ECO:0007669"/>
    <property type="project" value="TreeGrafter"/>
</dbReference>
<dbReference type="SUPFAM" id="SSF54814">
    <property type="entry name" value="Prokaryotic type KH domain (KH-domain type II)"/>
    <property type="match status" value="1"/>
</dbReference>
<comment type="similarity">
    <text evidence="1 7 8 9">Belongs to the TRAFAC class TrmE-Era-EngA-EngB-Septin-like GTPase superfamily. Era GTPase family.</text>
</comment>
<evidence type="ECO:0000256" key="8">
    <source>
        <dbReference type="PROSITE-ProRule" id="PRU01050"/>
    </source>
</evidence>
<dbReference type="PRINTS" id="PR00326">
    <property type="entry name" value="GTP1OBG"/>
</dbReference>
<evidence type="ECO:0000256" key="9">
    <source>
        <dbReference type="RuleBase" id="RU003761"/>
    </source>
</evidence>
<comment type="function">
    <text evidence="7">An essential GTPase that binds both GDP and GTP, with rapid nucleotide exchange. Plays a role in 16S rRNA processing and 30S ribosomal subunit biogenesis and possibly also in cell cycle regulation and energy metabolism.</text>
</comment>
<evidence type="ECO:0000256" key="5">
    <source>
        <dbReference type="ARBA" id="ARBA00022884"/>
    </source>
</evidence>
<feature type="region of interest" description="G2" evidence="8">
    <location>
        <begin position="40"/>
        <end position="44"/>
    </location>
</feature>
<feature type="domain" description="KH type-2" evidence="10">
    <location>
        <begin position="203"/>
        <end position="281"/>
    </location>
</feature>
<feature type="region of interest" description="G3" evidence="8">
    <location>
        <begin position="61"/>
        <end position="64"/>
    </location>
</feature>
<dbReference type="Gene3D" id="3.40.50.300">
    <property type="entry name" value="P-loop containing nucleotide triphosphate hydrolases"/>
    <property type="match status" value="1"/>
</dbReference>
<reference evidence="12" key="1">
    <citation type="journal article" date="2020" name="mSystems">
        <title>Genome- and Community-Level Interaction Insights into Carbon Utilization and Element Cycling Functions of Hydrothermarchaeota in Hydrothermal Sediment.</title>
        <authorList>
            <person name="Zhou Z."/>
            <person name="Liu Y."/>
            <person name="Xu W."/>
            <person name="Pan J."/>
            <person name="Luo Z.H."/>
            <person name="Li M."/>
        </authorList>
    </citation>
    <scope>NUCLEOTIDE SEQUENCE [LARGE SCALE GENOMIC DNA]</scope>
    <source>
        <strain evidence="12">SpSt-776</strain>
    </source>
</reference>
<keyword evidence="7" id="KW-0699">rRNA-binding</keyword>
<keyword evidence="7" id="KW-0963">Cytoplasm</keyword>
<dbReference type="HAMAP" id="MF_00367">
    <property type="entry name" value="GTPase_Era"/>
    <property type="match status" value="1"/>
</dbReference>
<evidence type="ECO:0000313" key="12">
    <source>
        <dbReference type="EMBL" id="HGB15238.1"/>
    </source>
</evidence>
<dbReference type="InterPro" id="IPR005225">
    <property type="entry name" value="Small_GTP-bd"/>
</dbReference>
<dbReference type="AlphaFoldDB" id="A0A7C3SLX7"/>
<dbReference type="NCBIfam" id="TIGR00436">
    <property type="entry name" value="era"/>
    <property type="match status" value="1"/>
</dbReference>
<keyword evidence="3 7" id="KW-0690">Ribosome biogenesis</keyword>
<dbReference type="SUPFAM" id="SSF52540">
    <property type="entry name" value="P-loop containing nucleoside triphosphate hydrolases"/>
    <property type="match status" value="1"/>
</dbReference>